<name>A0A8S9PFS9_BRACR</name>
<evidence type="ECO:0000313" key="2">
    <source>
        <dbReference type="Proteomes" id="UP000712600"/>
    </source>
</evidence>
<accession>A0A8S9PFS9</accession>
<comment type="caution">
    <text evidence="1">The sequence shown here is derived from an EMBL/GenBank/DDBJ whole genome shotgun (WGS) entry which is preliminary data.</text>
</comment>
<protein>
    <submittedName>
        <fullName evidence="1">Uncharacterized protein</fullName>
    </submittedName>
</protein>
<reference evidence="1" key="1">
    <citation type="submission" date="2019-12" db="EMBL/GenBank/DDBJ databases">
        <title>Genome sequencing and annotation of Brassica cretica.</title>
        <authorList>
            <person name="Studholme D.J."/>
            <person name="Sarris P."/>
        </authorList>
    </citation>
    <scope>NUCLEOTIDE SEQUENCE</scope>
    <source>
        <strain evidence="1">PFS-109/04</strain>
        <tissue evidence="1">Leaf</tissue>
    </source>
</reference>
<dbReference type="AlphaFoldDB" id="A0A8S9PFS9"/>
<proteinExistence type="predicted"/>
<dbReference type="EMBL" id="QGKX02001521">
    <property type="protein sequence ID" value="KAF3515006.1"/>
    <property type="molecule type" value="Genomic_DNA"/>
</dbReference>
<gene>
    <name evidence="1" type="ORF">F2Q69_00006148</name>
</gene>
<evidence type="ECO:0000313" key="1">
    <source>
        <dbReference type="EMBL" id="KAF3515006.1"/>
    </source>
</evidence>
<sequence>MGFPGELQARFLGELPAGFLDELPVGFSIMSRDYVRGRGSRDVWTSDAALVGGGLETSGQATQILWGVGAETFAFDATLEGGGTETDCTSDAAYASCLFMLELNFHSGSSIYSSQWFACLASHTSRSNSPVTHPSFFPLQVNIVMSRDYVRGRGSRDVWTSDAALVGGGLETSGQATQILWGVGAETFAFDAALEGGGTETDCTSDAAYVYIYPYEEMRGHPIPHGVTHLLLTPHIPSPLSLTDCSGVYQFRKPCSEIVRMWMCDVVATTHFKPLLHEFLHGYFVNSWGSLLEWGAITCVVLYLSYTCYAWRPDWFRDSLEMELCFAISFLRWTCYHDIEYCWIA</sequence>
<organism evidence="1 2">
    <name type="scientific">Brassica cretica</name>
    <name type="common">Mustard</name>
    <dbReference type="NCBI Taxonomy" id="69181"/>
    <lineage>
        <taxon>Eukaryota</taxon>
        <taxon>Viridiplantae</taxon>
        <taxon>Streptophyta</taxon>
        <taxon>Embryophyta</taxon>
        <taxon>Tracheophyta</taxon>
        <taxon>Spermatophyta</taxon>
        <taxon>Magnoliopsida</taxon>
        <taxon>eudicotyledons</taxon>
        <taxon>Gunneridae</taxon>
        <taxon>Pentapetalae</taxon>
        <taxon>rosids</taxon>
        <taxon>malvids</taxon>
        <taxon>Brassicales</taxon>
        <taxon>Brassicaceae</taxon>
        <taxon>Brassiceae</taxon>
        <taxon>Brassica</taxon>
    </lineage>
</organism>
<dbReference type="Proteomes" id="UP000712600">
    <property type="component" value="Unassembled WGS sequence"/>
</dbReference>